<protein>
    <recommendedName>
        <fullName evidence="5">Cupin domain-containing protein</fullName>
    </recommendedName>
</protein>
<dbReference type="PANTHER" id="PTHR30543:SF21">
    <property type="entry name" value="NAD(P)H-DEPENDENT FMN REDUCTASE LOT6"/>
    <property type="match status" value="1"/>
</dbReference>
<evidence type="ECO:0008006" key="5">
    <source>
        <dbReference type="Google" id="ProtNLM"/>
    </source>
</evidence>
<dbReference type="GO" id="GO:0016491">
    <property type="term" value="F:oxidoreductase activity"/>
    <property type="evidence" value="ECO:0007669"/>
    <property type="project" value="InterPro"/>
</dbReference>
<dbReference type="AlphaFoldDB" id="A0A2A2ZB68"/>
<proteinExistence type="predicted"/>
<evidence type="ECO:0000259" key="2">
    <source>
        <dbReference type="Pfam" id="PF07883"/>
    </source>
</evidence>
<dbReference type="Gene3D" id="3.40.50.360">
    <property type="match status" value="1"/>
</dbReference>
<sequence length="377" mass="40202">MTESNIRVLALSGSLRRASYNTAALVAAQELAPTRMTIEIESLAAMPMFDEDTESAGLLPAVTRLAQRVAAADALLIATPEYNHSYSAPIKNALDWLSRTPIGAPPGQHVLAGKPVALIGASTGRSGSGRAQLHLRQVLSYLDMLPVNQPEVLIDSAKNKFSDDGSLHDEPTRRFITMLLDRLAAWVDKLGEQEPVIDMSSVAVPTAHIARAGTGPSYTMAGDSYIIKAAANNTGGAYAAFEFFVPPGGGPPPHLHEREYEGFYILEGELTFYVGANRTRVDATAGDFVAAPLGVIHQFKNETAYPARTFVIAAPAGVESYFAAAGTPMPDGSTQTVAPTAEDLARLIDLAPRWGMQIFATPPEIDQQRASASQSVR</sequence>
<dbReference type="EMBL" id="NSFD01000057">
    <property type="protein sequence ID" value="PBA23658.1"/>
    <property type="molecule type" value="Genomic_DNA"/>
</dbReference>
<organism evidence="3 4">
    <name type="scientific">Mycobacterium avium</name>
    <dbReference type="NCBI Taxonomy" id="1764"/>
    <lineage>
        <taxon>Bacteria</taxon>
        <taxon>Bacillati</taxon>
        <taxon>Actinomycetota</taxon>
        <taxon>Actinomycetes</taxon>
        <taxon>Mycobacteriales</taxon>
        <taxon>Mycobacteriaceae</taxon>
        <taxon>Mycobacterium</taxon>
        <taxon>Mycobacterium avium complex (MAC)</taxon>
    </lineage>
</organism>
<dbReference type="InterPro" id="IPR029039">
    <property type="entry name" value="Flavoprotein-like_sf"/>
</dbReference>
<evidence type="ECO:0000259" key="1">
    <source>
        <dbReference type="Pfam" id="PF03358"/>
    </source>
</evidence>
<dbReference type="Proteomes" id="UP000217768">
    <property type="component" value="Unassembled WGS sequence"/>
</dbReference>
<dbReference type="InterPro" id="IPR050712">
    <property type="entry name" value="NAD(P)H-dep_reductase"/>
</dbReference>
<dbReference type="Gene3D" id="2.60.120.10">
    <property type="entry name" value="Jelly Rolls"/>
    <property type="match status" value="1"/>
</dbReference>
<dbReference type="InterPro" id="IPR005025">
    <property type="entry name" value="FMN_Rdtase-like_dom"/>
</dbReference>
<dbReference type="RefSeq" id="WP_080691724.1">
    <property type="nucleotide sequence ID" value="NZ_JAEKMM010000004.1"/>
</dbReference>
<evidence type="ECO:0000313" key="3">
    <source>
        <dbReference type="EMBL" id="PBA23658.1"/>
    </source>
</evidence>
<accession>A0A2A2ZB68</accession>
<dbReference type="Pfam" id="PF03358">
    <property type="entry name" value="FMN_red"/>
    <property type="match status" value="1"/>
</dbReference>
<feature type="domain" description="NADPH-dependent FMN reductase-like" evidence="1">
    <location>
        <begin position="7"/>
        <end position="157"/>
    </location>
</feature>
<dbReference type="InterPro" id="IPR013096">
    <property type="entry name" value="Cupin_2"/>
</dbReference>
<dbReference type="InterPro" id="IPR014710">
    <property type="entry name" value="RmlC-like_jellyroll"/>
</dbReference>
<dbReference type="GO" id="GO:0010181">
    <property type="term" value="F:FMN binding"/>
    <property type="evidence" value="ECO:0007669"/>
    <property type="project" value="TreeGrafter"/>
</dbReference>
<dbReference type="InterPro" id="IPR011051">
    <property type="entry name" value="RmlC_Cupin_sf"/>
</dbReference>
<evidence type="ECO:0000313" key="4">
    <source>
        <dbReference type="Proteomes" id="UP000217768"/>
    </source>
</evidence>
<dbReference type="Pfam" id="PF07883">
    <property type="entry name" value="Cupin_2"/>
    <property type="match status" value="1"/>
</dbReference>
<gene>
    <name evidence="3" type="ORF">CKJ66_27075</name>
</gene>
<dbReference type="GeneID" id="66600139"/>
<dbReference type="SUPFAM" id="SSF52218">
    <property type="entry name" value="Flavoproteins"/>
    <property type="match status" value="1"/>
</dbReference>
<feature type="domain" description="Cupin type-2" evidence="2">
    <location>
        <begin position="243"/>
        <end position="312"/>
    </location>
</feature>
<dbReference type="PANTHER" id="PTHR30543">
    <property type="entry name" value="CHROMATE REDUCTASE"/>
    <property type="match status" value="1"/>
</dbReference>
<name>A0A2A2ZB68_MYCAV</name>
<comment type="caution">
    <text evidence="3">The sequence shown here is derived from an EMBL/GenBank/DDBJ whole genome shotgun (WGS) entry which is preliminary data.</text>
</comment>
<reference evidence="3 4" key="1">
    <citation type="submission" date="2017-08" db="EMBL/GenBank/DDBJ databases">
        <title>Phylogenetic analysis of Mycobacterium avium complex whole genomes.</title>
        <authorList>
            <person name="Caverly L.J."/>
            <person name="Spilker T."/>
            <person name="Lipuma J."/>
        </authorList>
    </citation>
    <scope>NUCLEOTIDE SEQUENCE [LARGE SCALE GENOMIC DNA]</scope>
    <source>
        <strain evidence="3 4">FLAC0165</strain>
    </source>
</reference>
<dbReference type="SUPFAM" id="SSF51182">
    <property type="entry name" value="RmlC-like cupins"/>
    <property type="match status" value="1"/>
</dbReference>
<dbReference type="GO" id="GO:0005829">
    <property type="term" value="C:cytosol"/>
    <property type="evidence" value="ECO:0007669"/>
    <property type="project" value="TreeGrafter"/>
</dbReference>